<keyword evidence="3" id="KW-0862">Zinc</keyword>
<evidence type="ECO:0000313" key="7">
    <source>
        <dbReference type="Ensembl" id="ENSMZEP00005003961.1"/>
    </source>
</evidence>
<evidence type="ECO:0000256" key="4">
    <source>
        <dbReference type="ARBA" id="ARBA00023125"/>
    </source>
</evidence>
<accession>A0A3P9B214</accession>
<dbReference type="InterPro" id="IPR038441">
    <property type="entry name" value="THAP_Znf_sf"/>
</dbReference>
<reference evidence="7" key="1">
    <citation type="submission" date="2025-08" db="UniProtKB">
        <authorList>
            <consortium name="Ensembl"/>
        </authorList>
    </citation>
    <scope>IDENTIFICATION</scope>
</reference>
<reference evidence="7" key="2">
    <citation type="submission" date="2025-09" db="UniProtKB">
        <authorList>
            <consortium name="Ensembl"/>
        </authorList>
    </citation>
    <scope>IDENTIFICATION</scope>
</reference>
<keyword evidence="1" id="KW-0479">Metal-binding</keyword>
<proteinExistence type="predicted"/>
<dbReference type="Ensembl" id="ENSMZET00005004122.1">
    <property type="protein sequence ID" value="ENSMZEP00005003961.1"/>
    <property type="gene ID" value="ENSMZEG00005003063.1"/>
</dbReference>
<sequence length="99" mass="11468">YTRSSTFGCNFQSKLNKGTDVSLHSFPHEKTRRKQWEDVCGRVQLPKDPRLCSSHFSASDLICVSNSNYKFTQRCGPLCEIKHLVHKKDNPPQLYIVRQ</sequence>
<keyword evidence="2 5" id="KW-0863">Zinc-finger</keyword>
<name>A0A3P9B214_9CICH</name>
<dbReference type="Gene3D" id="6.20.210.20">
    <property type="entry name" value="THAP domain"/>
    <property type="match status" value="1"/>
</dbReference>
<dbReference type="PROSITE" id="PS50950">
    <property type="entry name" value="ZF_THAP"/>
    <property type="match status" value="1"/>
</dbReference>
<dbReference type="GO" id="GO:0008270">
    <property type="term" value="F:zinc ion binding"/>
    <property type="evidence" value="ECO:0007669"/>
    <property type="project" value="UniProtKB-KW"/>
</dbReference>
<evidence type="ECO:0000313" key="8">
    <source>
        <dbReference type="Proteomes" id="UP000265160"/>
    </source>
</evidence>
<evidence type="ECO:0000256" key="3">
    <source>
        <dbReference type="ARBA" id="ARBA00022833"/>
    </source>
</evidence>
<keyword evidence="4 5" id="KW-0238">DNA-binding</keyword>
<dbReference type="GeneTree" id="ENSGT00940000177236"/>
<dbReference type="Proteomes" id="UP000265160">
    <property type="component" value="Unplaced"/>
</dbReference>
<dbReference type="InterPro" id="IPR006612">
    <property type="entry name" value="THAP_Znf"/>
</dbReference>
<dbReference type="GO" id="GO:0003677">
    <property type="term" value="F:DNA binding"/>
    <property type="evidence" value="ECO:0007669"/>
    <property type="project" value="UniProtKB-UniRule"/>
</dbReference>
<keyword evidence="8" id="KW-1185">Reference proteome</keyword>
<evidence type="ECO:0000256" key="5">
    <source>
        <dbReference type="PROSITE-ProRule" id="PRU00309"/>
    </source>
</evidence>
<evidence type="ECO:0000256" key="2">
    <source>
        <dbReference type="ARBA" id="ARBA00022771"/>
    </source>
</evidence>
<dbReference type="Pfam" id="PF05485">
    <property type="entry name" value="THAP"/>
    <property type="match status" value="1"/>
</dbReference>
<evidence type="ECO:0000256" key="1">
    <source>
        <dbReference type="ARBA" id="ARBA00022723"/>
    </source>
</evidence>
<dbReference type="SUPFAM" id="SSF57716">
    <property type="entry name" value="Glucocorticoid receptor-like (DNA-binding domain)"/>
    <property type="match status" value="1"/>
</dbReference>
<protein>
    <recommendedName>
        <fullName evidence="6">THAP-type domain-containing protein</fullName>
    </recommendedName>
</protein>
<organism evidence="7 8">
    <name type="scientific">Maylandia zebra</name>
    <name type="common">zebra mbuna</name>
    <dbReference type="NCBI Taxonomy" id="106582"/>
    <lineage>
        <taxon>Eukaryota</taxon>
        <taxon>Metazoa</taxon>
        <taxon>Chordata</taxon>
        <taxon>Craniata</taxon>
        <taxon>Vertebrata</taxon>
        <taxon>Euteleostomi</taxon>
        <taxon>Actinopterygii</taxon>
        <taxon>Neopterygii</taxon>
        <taxon>Teleostei</taxon>
        <taxon>Neoteleostei</taxon>
        <taxon>Acanthomorphata</taxon>
        <taxon>Ovalentaria</taxon>
        <taxon>Cichlomorphae</taxon>
        <taxon>Cichliformes</taxon>
        <taxon>Cichlidae</taxon>
        <taxon>African cichlids</taxon>
        <taxon>Pseudocrenilabrinae</taxon>
        <taxon>Haplochromini</taxon>
        <taxon>Maylandia</taxon>
        <taxon>Maylandia zebra complex</taxon>
    </lineage>
</organism>
<evidence type="ECO:0000259" key="6">
    <source>
        <dbReference type="PROSITE" id="PS50950"/>
    </source>
</evidence>
<feature type="domain" description="THAP-type" evidence="6">
    <location>
        <begin position="1"/>
        <end position="80"/>
    </location>
</feature>
<dbReference type="AlphaFoldDB" id="A0A3P9B214"/>